<gene>
    <name evidence="1" type="ORF">ANCDUO_02690</name>
</gene>
<sequence length="107" mass="11649">INECELNPCPTVEECQNTPGNFTCTQDTTIAITSFHTYTQAIRYLLAVADELAIVTTMLQVSTLLGARWNGAIRLASAQSQIVEMNLAKGTNTFTASLTKHTTANLR</sequence>
<dbReference type="AlphaFoldDB" id="A0A0C2DB57"/>
<dbReference type="EMBL" id="KN726883">
    <property type="protein sequence ID" value="KIH66983.1"/>
    <property type="molecule type" value="Genomic_DNA"/>
</dbReference>
<feature type="non-terminal residue" evidence="1">
    <location>
        <position position="1"/>
    </location>
</feature>
<organism evidence="1 2">
    <name type="scientific">Ancylostoma duodenale</name>
    <dbReference type="NCBI Taxonomy" id="51022"/>
    <lineage>
        <taxon>Eukaryota</taxon>
        <taxon>Metazoa</taxon>
        <taxon>Ecdysozoa</taxon>
        <taxon>Nematoda</taxon>
        <taxon>Chromadorea</taxon>
        <taxon>Rhabditida</taxon>
        <taxon>Rhabditina</taxon>
        <taxon>Rhabditomorpha</taxon>
        <taxon>Strongyloidea</taxon>
        <taxon>Ancylostomatidae</taxon>
        <taxon>Ancylostomatinae</taxon>
        <taxon>Ancylostoma</taxon>
    </lineage>
</organism>
<proteinExistence type="predicted"/>
<dbReference type="Gene3D" id="2.10.25.10">
    <property type="entry name" value="Laminin"/>
    <property type="match status" value="1"/>
</dbReference>
<evidence type="ECO:0000313" key="1">
    <source>
        <dbReference type="EMBL" id="KIH66983.1"/>
    </source>
</evidence>
<name>A0A0C2DB57_9BILA</name>
<dbReference type="Proteomes" id="UP000054047">
    <property type="component" value="Unassembled WGS sequence"/>
</dbReference>
<dbReference type="CDD" id="cd00054">
    <property type="entry name" value="EGF_CA"/>
    <property type="match status" value="1"/>
</dbReference>
<keyword evidence="2" id="KW-1185">Reference proteome</keyword>
<evidence type="ECO:0000313" key="2">
    <source>
        <dbReference type="Proteomes" id="UP000054047"/>
    </source>
</evidence>
<reference evidence="1 2" key="1">
    <citation type="submission" date="2013-12" db="EMBL/GenBank/DDBJ databases">
        <title>Draft genome of the parsitic nematode Ancylostoma duodenale.</title>
        <authorList>
            <person name="Mitreva M."/>
        </authorList>
    </citation>
    <scope>NUCLEOTIDE SEQUENCE [LARGE SCALE GENOMIC DNA]</scope>
    <source>
        <strain evidence="1 2">Zhejiang</strain>
    </source>
</reference>
<evidence type="ECO:0008006" key="3">
    <source>
        <dbReference type="Google" id="ProtNLM"/>
    </source>
</evidence>
<protein>
    <recommendedName>
        <fullName evidence="3">EGF-like calcium-binding domain-containing protein</fullName>
    </recommendedName>
</protein>
<accession>A0A0C2DB57</accession>
<dbReference type="OrthoDB" id="5825437at2759"/>